<dbReference type="EMBL" id="REGN01002888">
    <property type="protein sequence ID" value="RNA25676.1"/>
    <property type="molecule type" value="Genomic_DNA"/>
</dbReference>
<accession>A0A3M7RQ47</accession>
<sequence>MFQFNEVEVNCSNLFLIMQKVSKLKFNQAYTVDSSNSFLNIMKNVRRFIMITQYNLMNNFRLQNITKQGDILSIMITKK</sequence>
<organism evidence="1 2">
    <name type="scientific">Brachionus plicatilis</name>
    <name type="common">Marine rotifer</name>
    <name type="synonym">Brachionus muelleri</name>
    <dbReference type="NCBI Taxonomy" id="10195"/>
    <lineage>
        <taxon>Eukaryota</taxon>
        <taxon>Metazoa</taxon>
        <taxon>Spiralia</taxon>
        <taxon>Gnathifera</taxon>
        <taxon>Rotifera</taxon>
        <taxon>Eurotatoria</taxon>
        <taxon>Monogononta</taxon>
        <taxon>Pseudotrocha</taxon>
        <taxon>Ploima</taxon>
        <taxon>Brachionidae</taxon>
        <taxon>Brachionus</taxon>
    </lineage>
</organism>
<gene>
    <name evidence="1" type="ORF">BpHYR1_017074</name>
</gene>
<evidence type="ECO:0000313" key="1">
    <source>
        <dbReference type="EMBL" id="RNA25676.1"/>
    </source>
</evidence>
<evidence type="ECO:0000313" key="2">
    <source>
        <dbReference type="Proteomes" id="UP000276133"/>
    </source>
</evidence>
<dbReference type="AlphaFoldDB" id="A0A3M7RQ47"/>
<keyword evidence="2" id="KW-1185">Reference proteome</keyword>
<reference evidence="1 2" key="1">
    <citation type="journal article" date="2018" name="Sci. Rep.">
        <title>Genomic signatures of local adaptation to the degree of environmental predictability in rotifers.</title>
        <authorList>
            <person name="Franch-Gras L."/>
            <person name="Hahn C."/>
            <person name="Garcia-Roger E.M."/>
            <person name="Carmona M.J."/>
            <person name="Serra M."/>
            <person name="Gomez A."/>
        </authorList>
    </citation>
    <scope>NUCLEOTIDE SEQUENCE [LARGE SCALE GENOMIC DNA]</scope>
    <source>
        <strain evidence="1">HYR1</strain>
    </source>
</reference>
<protein>
    <submittedName>
        <fullName evidence="1">Uncharacterized protein</fullName>
    </submittedName>
</protein>
<dbReference type="Proteomes" id="UP000276133">
    <property type="component" value="Unassembled WGS sequence"/>
</dbReference>
<name>A0A3M7RQ47_BRAPC</name>
<proteinExistence type="predicted"/>
<comment type="caution">
    <text evidence="1">The sequence shown here is derived from an EMBL/GenBank/DDBJ whole genome shotgun (WGS) entry which is preliminary data.</text>
</comment>